<reference evidence="1" key="1">
    <citation type="journal article" date="2014" name="Front. Microbiol.">
        <title>High frequency of phylogenetically diverse reductive dehalogenase-homologous genes in deep subseafloor sedimentary metagenomes.</title>
        <authorList>
            <person name="Kawai M."/>
            <person name="Futagami T."/>
            <person name="Toyoda A."/>
            <person name="Takaki Y."/>
            <person name="Nishi S."/>
            <person name="Hori S."/>
            <person name="Arai W."/>
            <person name="Tsubouchi T."/>
            <person name="Morono Y."/>
            <person name="Uchiyama I."/>
            <person name="Ito T."/>
            <person name="Fujiyama A."/>
            <person name="Inagaki F."/>
            <person name="Takami H."/>
        </authorList>
    </citation>
    <scope>NUCLEOTIDE SEQUENCE</scope>
    <source>
        <strain evidence="1">Expedition CK06-06</strain>
    </source>
</reference>
<protein>
    <submittedName>
        <fullName evidence="1">Uncharacterized protein</fullName>
    </submittedName>
</protein>
<gene>
    <name evidence="1" type="ORF">S01H1_85283</name>
</gene>
<organism evidence="1">
    <name type="scientific">marine sediment metagenome</name>
    <dbReference type="NCBI Taxonomy" id="412755"/>
    <lineage>
        <taxon>unclassified sequences</taxon>
        <taxon>metagenomes</taxon>
        <taxon>ecological metagenomes</taxon>
    </lineage>
</organism>
<sequence>VKRYGPNHKIVFPNNTERLRVAEQFQGTIDDIRVVPHIKDLRTWYDFDKETLRFIDDFPGVMNADYVQVYPASTDRLGAKRVDAVAGIFGQLKSRG</sequence>
<evidence type="ECO:0000313" key="1">
    <source>
        <dbReference type="EMBL" id="GAG48967.1"/>
    </source>
</evidence>
<feature type="non-terminal residue" evidence="1">
    <location>
        <position position="1"/>
    </location>
</feature>
<proteinExistence type="predicted"/>
<comment type="caution">
    <text evidence="1">The sequence shown here is derived from an EMBL/GenBank/DDBJ whole genome shotgun (WGS) entry which is preliminary data.</text>
</comment>
<feature type="non-terminal residue" evidence="1">
    <location>
        <position position="96"/>
    </location>
</feature>
<dbReference type="AlphaFoldDB" id="X0YQ21"/>
<name>X0YQ21_9ZZZZ</name>
<accession>X0YQ21</accession>
<dbReference type="EMBL" id="BARS01058508">
    <property type="protein sequence ID" value="GAG48967.1"/>
    <property type="molecule type" value="Genomic_DNA"/>
</dbReference>